<comment type="similarity">
    <text evidence="5">Belongs to the glutamate--cysteine ligase type 2 family. YbdK subfamily.</text>
</comment>
<reference evidence="6 7" key="1">
    <citation type="submission" date="2015-03" db="EMBL/GenBank/DDBJ databases">
        <authorList>
            <person name="Murphy D."/>
        </authorList>
    </citation>
    <scope>NUCLEOTIDE SEQUENCE [LARGE SCALE GENOMIC DNA]</scope>
    <source>
        <strain evidence="6 7">PAP088</strain>
    </source>
</reference>
<evidence type="ECO:0000256" key="1">
    <source>
        <dbReference type="ARBA" id="ARBA00022598"/>
    </source>
</evidence>
<dbReference type="GO" id="GO:0004357">
    <property type="term" value="F:glutamate-cysteine ligase activity"/>
    <property type="evidence" value="ECO:0007669"/>
    <property type="project" value="UniProtKB-EC"/>
</dbReference>
<evidence type="ECO:0000256" key="3">
    <source>
        <dbReference type="ARBA" id="ARBA00022840"/>
    </source>
</evidence>
<dbReference type="HAMAP" id="MF_01609">
    <property type="entry name" value="Glu_cys_ligase_2"/>
    <property type="match status" value="1"/>
</dbReference>
<organism evidence="6 7">
    <name type="scientific">Mycobacteroides abscessus</name>
    <dbReference type="NCBI Taxonomy" id="36809"/>
    <lineage>
        <taxon>Bacteria</taxon>
        <taxon>Bacillati</taxon>
        <taxon>Actinomycetota</taxon>
        <taxon>Actinomycetes</taxon>
        <taxon>Mycobacteriales</taxon>
        <taxon>Mycobacteriaceae</taxon>
        <taxon>Mycobacteroides</taxon>
    </lineage>
</organism>
<dbReference type="EC" id="6.3.2.2" evidence="5"/>
<dbReference type="GO" id="GO:0042398">
    <property type="term" value="P:modified amino acid biosynthetic process"/>
    <property type="evidence" value="ECO:0007669"/>
    <property type="project" value="InterPro"/>
</dbReference>
<dbReference type="PANTHER" id="PTHR36510:SF1">
    <property type="entry name" value="GLUTAMATE--CYSTEINE LIGASE 2-RELATED"/>
    <property type="match status" value="1"/>
</dbReference>
<dbReference type="InterPro" id="IPR011793">
    <property type="entry name" value="YbdK"/>
</dbReference>
<dbReference type="PANTHER" id="PTHR36510">
    <property type="entry name" value="GLUTAMATE--CYSTEINE LIGASE 2-RELATED"/>
    <property type="match status" value="1"/>
</dbReference>
<dbReference type="SUPFAM" id="SSF55931">
    <property type="entry name" value="Glutamine synthetase/guanido kinase"/>
    <property type="match status" value="1"/>
</dbReference>
<dbReference type="InterPro" id="IPR006336">
    <property type="entry name" value="GCS2"/>
</dbReference>
<dbReference type="NCBIfam" id="NF010041">
    <property type="entry name" value="PRK13517.1-1"/>
    <property type="match status" value="1"/>
</dbReference>
<dbReference type="Gene3D" id="3.30.590.20">
    <property type="match status" value="1"/>
</dbReference>
<evidence type="ECO:0000256" key="2">
    <source>
        <dbReference type="ARBA" id="ARBA00022741"/>
    </source>
</evidence>
<gene>
    <name evidence="6" type="primary">ybdK_1</name>
    <name evidence="6" type="ORF">ERS075579_00809</name>
</gene>
<dbReference type="InterPro" id="IPR014746">
    <property type="entry name" value="Gln_synth/guanido_kin_cat_dom"/>
</dbReference>
<dbReference type="InterPro" id="IPR050141">
    <property type="entry name" value="GCL_type2/YbdK_subfam"/>
</dbReference>
<accession>A0A0U0ZHC3</accession>
<name>A0A0U0ZHC3_9MYCO</name>
<evidence type="ECO:0000256" key="4">
    <source>
        <dbReference type="ARBA" id="ARBA00048819"/>
    </source>
</evidence>
<keyword evidence="3 5" id="KW-0067">ATP-binding</keyword>
<dbReference type="RefSeq" id="WP_016891127.1">
    <property type="nucleotide sequence ID" value="NZ_CSWP01000001.1"/>
</dbReference>
<evidence type="ECO:0000313" key="7">
    <source>
        <dbReference type="Proteomes" id="UP000045782"/>
    </source>
</evidence>
<keyword evidence="2 5" id="KW-0547">Nucleotide-binding</keyword>
<dbReference type="Proteomes" id="UP000045782">
    <property type="component" value="Unassembled WGS sequence"/>
</dbReference>
<evidence type="ECO:0000313" key="6">
    <source>
        <dbReference type="EMBL" id="CPV36647.1"/>
    </source>
</evidence>
<dbReference type="AlphaFoldDB" id="A0A0U0ZHC3"/>
<comment type="function">
    <text evidence="5">ATP-dependent carboxylate-amine ligase which exhibits weak glutamate--cysteine ligase activity.</text>
</comment>
<keyword evidence="1 5" id="KW-0436">Ligase</keyword>
<dbReference type="EMBL" id="CSWP01000001">
    <property type="protein sequence ID" value="CPV36647.1"/>
    <property type="molecule type" value="Genomic_DNA"/>
</dbReference>
<dbReference type="NCBIfam" id="TIGR02050">
    <property type="entry name" value="gshA_cyan_rel"/>
    <property type="match status" value="1"/>
</dbReference>
<dbReference type="GO" id="GO:0005524">
    <property type="term" value="F:ATP binding"/>
    <property type="evidence" value="ECO:0007669"/>
    <property type="project" value="UniProtKB-KW"/>
</dbReference>
<proteinExistence type="inferred from homology"/>
<sequence length="366" mass="39705">MDGHPTVGVEEEFLLVDRDTGEPVGRNRAVAQVASTHGVDLQLELTSCQVETTTAVMCTSSALRTELIRLRGIASAAAASQRAHLLAVALPPTVPHAFPVTPTARYRRMADEFGMLAHEQGICGCHVHVAVPSRESAIDVSNRLRPILHLFLALTANSAVYRKADSGYASYRNMLWTRWPSSGPPPYFESADHYDTTVRELSRSGAVLDDGMVYWDVRPSANFPTVEVRVADVPATVAETVLLATVVRAAVMSALDAQKRGDPAPRLEDCVLRAAHWRSARDGLDGMAVDLVGSSSTAPARTLLSRLIDHLRPALESLGDYDMARAELARIVEQGNGAMRQRRAWCTSGNVKDVISEIAIATIDFN</sequence>
<evidence type="ECO:0000256" key="5">
    <source>
        <dbReference type="HAMAP-Rule" id="MF_01609"/>
    </source>
</evidence>
<dbReference type="Pfam" id="PF04107">
    <property type="entry name" value="GCS2"/>
    <property type="match status" value="1"/>
</dbReference>
<protein>
    <recommendedName>
        <fullName evidence="5">Putative glutamate--cysteine ligase 2</fullName>
        <ecNumber evidence="5">6.3.2.2</ecNumber>
    </recommendedName>
    <alternativeName>
        <fullName evidence="5">Gamma-glutamylcysteine synthetase 2</fullName>
        <shortName evidence="5">GCS 2</shortName>
        <shortName evidence="5">Gamma-GCS 2</shortName>
    </alternativeName>
</protein>
<comment type="catalytic activity">
    <reaction evidence="4 5">
        <text>L-cysteine + L-glutamate + ATP = gamma-L-glutamyl-L-cysteine + ADP + phosphate + H(+)</text>
        <dbReference type="Rhea" id="RHEA:13285"/>
        <dbReference type="ChEBI" id="CHEBI:15378"/>
        <dbReference type="ChEBI" id="CHEBI:29985"/>
        <dbReference type="ChEBI" id="CHEBI:30616"/>
        <dbReference type="ChEBI" id="CHEBI:35235"/>
        <dbReference type="ChEBI" id="CHEBI:43474"/>
        <dbReference type="ChEBI" id="CHEBI:58173"/>
        <dbReference type="ChEBI" id="CHEBI:456216"/>
        <dbReference type="EC" id="6.3.2.2"/>
    </reaction>
</comment>